<dbReference type="InterPro" id="IPR000225">
    <property type="entry name" value="Armadillo"/>
</dbReference>
<gene>
    <name evidence="3" type="ORF">QJS04_geneDACA003177</name>
</gene>
<dbReference type="Pfam" id="PF23005">
    <property type="entry name" value="DUF7032"/>
    <property type="match status" value="1"/>
</dbReference>
<proteinExistence type="predicted"/>
<accession>A0AAV9BS50</accession>
<evidence type="ECO:0000313" key="4">
    <source>
        <dbReference type="Proteomes" id="UP001179952"/>
    </source>
</evidence>
<dbReference type="InterPro" id="IPR054296">
    <property type="entry name" value="DUF7032"/>
</dbReference>
<feature type="repeat" description="ARM" evidence="1">
    <location>
        <begin position="316"/>
        <end position="359"/>
    </location>
</feature>
<organism evidence="3 4">
    <name type="scientific">Acorus gramineus</name>
    <name type="common">Dwarf sweet flag</name>
    <dbReference type="NCBI Taxonomy" id="55184"/>
    <lineage>
        <taxon>Eukaryota</taxon>
        <taxon>Viridiplantae</taxon>
        <taxon>Streptophyta</taxon>
        <taxon>Embryophyta</taxon>
        <taxon>Tracheophyta</taxon>
        <taxon>Spermatophyta</taxon>
        <taxon>Magnoliopsida</taxon>
        <taxon>Liliopsida</taxon>
        <taxon>Acoraceae</taxon>
        <taxon>Acorus</taxon>
    </lineage>
</organism>
<name>A0AAV9BS50_ACOGR</name>
<dbReference type="PANTHER" id="PTHR46043">
    <property type="entry name" value="ARM REPEAT SUPERFAMILY PROTEIN"/>
    <property type="match status" value="1"/>
</dbReference>
<evidence type="ECO:0000259" key="2">
    <source>
        <dbReference type="Pfam" id="PF23005"/>
    </source>
</evidence>
<protein>
    <recommendedName>
        <fullName evidence="2">DUF7032 domain-containing protein</fullName>
    </recommendedName>
</protein>
<keyword evidence="4" id="KW-1185">Reference proteome</keyword>
<reference evidence="3" key="1">
    <citation type="journal article" date="2023" name="Nat. Commun.">
        <title>Diploid and tetraploid genomes of Acorus and the evolution of monocots.</title>
        <authorList>
            <person name="Ma L."/>
            <person name="Liu K.W."/>
            <person name="Li Z."/>
            <person name="Hsiao Y.Y."/>
            <person name="Qi Y."/>
            <person name="Fu T."/>
            <person name="Tang G.D."/>
            <person name="Zhang D."/>
            <person name="Sun W.H."/>
            <person name="Liu D.K."/>
            <person name="Li Y."/>
            <person name="Chen G.Z."/>
            <person name="Liu X.D."/>
            <person name="Liao X.Y."/>
            <person name="Jiang Y.T."/>
            <person name="Yu X."/>
            <person name="Hao Y."/>
            <person name="Huang J."/>
            <person name="Zhao X.W."/>
            <person name="Ke S."/>
            <person name="Chen Y.Y."/>
            <person name="Wu W.L."/>
            <person name="Hsu J.L."/>
            <person name="Lin Y.F."/>
            <person name="Huang M.D."/>
            <person name="Li C.Y."/>
            <person name="Huang L."/>
            <person name="Wang Z.W."/>
            <person name="Zhao X."/>
            <person name="Zhong W.Y."/>
            <person name="Peng D.H."/>
            <person name="Ahmad S."/>
            <person name="Lan S."/>
            <person name="Zhang J.S."/>
            <person name="Tsai W.C."/>
            <person name="Van de Peer Y."/>
            <person name="Liu Z.J."/>
        </authorList>
    </citation>
    <scope>NUCLEOTIDE SEQUENCE</scope>
    <source>
        <strain evidence="3">SCP</strain>
    </source>
</reference>
<evidence type="ECO:0000256" key="1">
    <source>
        <dbReference type="PROSITE-ProRule" id="PRU00259"/>
    </source>
</evidence>
<dbReference type="PANTHER" id="PTHR46043:SF5">
    <property type="entry name" value="ARM REPEAT SUPERFAMILY PROTEIN"/>
    <property type="match status" value="1"/>
</dbReference>
<dbReference type="PROSITE" id="PS50176">
    <property type="entry name" value="ARM_REPEAT"/>
    <property type="match status" value="1"/>
</dbReference>
<feature type="domain" description="DUF7032" evidence="2">
    <location>
        <begin position="13"/>
        <end position="123"/>
    </location>
</feature>
<dbReference type="InterPro" id="IPR016024">
    <property type="entry name" value="ARM-type_fold"/>
</dbReference>
<evidence type="ECO:0000313" key="3">
    <source>
        <dbReference type="EMBL" id="KAK1279703.1"/>
    </source>
</evidence>
<sequence length="568" mass="62274">MKEEEEETNTIHKATTLITSLVSFTHTVKIFQIKWQSIRAKLEQLNSGLSAIEFEDVGSDEDSQLSELARSLALTLKETSDLARCCAELSFSGKLLMQSDLDIVASKLDLHLRTLNSIYASGVLAHSDAIVVSKPGQTATRDDMKFYVRDLFTRLRIGHANMRTQALIALGEALRDNERYVKIVALEIGEILGVLVDLLEFGDLGIQEEAAEVVLAIARSGSYKARLVNVGVIAPLIRVLEGGSELGKERSVGALKRLTENSDNAWSVSAHGGVTALLKICGDYCDGSTELVVSAIVVLSNLSGVGEIRRFMFEEGAVSTLMKLLRSKDEALLVQTIEFLTNIASGDEAVRQRVINDGGVQLLVRVLDPKNPFSSKAREVVLRGIEKLCFSSSDSMNVLMGAGFLDRVLFFMRFGEIATQELALKSAFHLCMIEEAKKAMGEGGFMSELLNSLDAKSFEGREMAAEALLNLVSVPKNRKRFAQEDYNVDRILQLLAPGEVVLENFKKCLLSIALALADSNTGRQKIAASKHIKHIEVLAKANVVDAKRILKKLSMNRFRSILNGILSL</sequence>
<dbReference type="SMART" id="SM00185">
    <property type="entry name" value="ARM"/>
    <property type="match status" value="6"/>
</dbReference>
<dbReference type="SUPFAM" id="SSF48371">
    <property type="entry name" value="ARM repeat"/>
    <property type="match status" value="1"/>
</dbReference>
<reference evidence="3" key="2">
    <citation type="submission" date="2023-06" db="EMBL/GenBank/DDBJ databases">
        <authorList>
            <person name="Ma L."/>
            <person name="Liu K.-W."/>
            <person name="Li Z."/>
            <person name="Hsiao Y.-Y."/>
            <person name="Qi Y."/>
            <person name="Fu T."/>
            <person name="Tang G."/>
            <person name="Zhang D."/>
            <person name="Sun W.-H."/>
            <person name="Liu D.-K."/>
            <person name="Li Y."/>
            <person name="Chen G.-Z."/>
            <person name="Liu X.-D."/>
            <person name="Liao X.-Y."/>
            <person name="Jiang Y.-T."/>
            <person name="Yu X."/>
            <person name="Hao Y."/>
            <person name="Huang J."/>
            <person name="Zhao X.-W."/>
            <person name="Ke S."/>
            <person name="Chen Y.-Y."/>
            <person name="Wu W.-L."/>
            <person name="Hsu J.-L."/>
            <person name="Lin Y.-F."/>
            <person name="Huang M.-D."/>
            <person name="Li C.-Y."/>
            <person name="Huang L."/>
            <person name="Wang Z.-W."/>
            <person name="Zhao X."/>
            <person name="Zhong W.-Y."/>
            <person name="Peng D.-H."/>
            <person name="Ahmad S."/>
            <person name="Lan S."/>
            <person name="Zhang J.-S."/>
            <person name="Tsai W.-C."/>
            <person name="Van De Peer Y."/>
            <person name="Liu Z.-J."/>
        </authorList>
    </citation>
    <scope>NUCLEOTIDE SEQUENCE</scope>
    <source>
        <strain evidence="3">SCP</strain>
        <tissue evidence="3">Leaves</tissue>
    </source>
</reference>
<dbReference type="Proteomes" id="UP001179952">
    <property type="component" value="Unassembled WGS sequence"/>
</dbReference>
<dbReference type="InterPro" id="IPR011989">
    <property type="entry name" value="ARM-like"/>
</dbReference>
<dbReference type="EMBL" id="JAUJYN010000001">
    <property type="protein sequence ID" value="KAK1279703.1"/>
    <property type="molecule type" value="Genomic_DNA"/>
</dbReference>
<dbReference type="AlphaFoldDB" id="A0AAV9BS50"/>
<dbReference type="Gene3D" id="1.25.10.10">
    <property type="entry name" value="Leucine-rich Repeat Variant"/>
    <property type="match status" value="2"/>
</dbReference>
<comment type="caution">
    <text evidence="3">The sequence shown here is derived from an EMBL/GenBank/DDBJ whole genome shotgun (WGS) entry which is preliminary data.</text>
</comment>